<organism evidence="1 2">
    <name type="scientific">Xenorhabdus hominickii</name>
    <dbReference type="NCBI Taxonomy" id="351679"/>
    <lineage>
        <taxon>Bacteria</taxon>
        <taxon>Pseudomonadati</taxon>
        <taxon>Pseudomonadota</taxon>
        <taxon>Gammaproteobacteria</taxon>
        <taxon>Enterobacterales</taxon>
        <taxon>Morganellaceae</taxon>
        <taxon>Xenorhabdus</taxon>
    </lineage>
</organism>
<comment type="caution">
    <text evidence="1">The sequence shown here is derived from an EMBL/GenBank/DDBJ whole genome shotgun (WGS) entry which is preliminary data.</text>
</comment>
<proteinExistence type="predicted"/>
<name>A0A2G0QDP5_XENHO</name>
<protein>
    <submittedName>
        <fullName evidence="1">Type I-E CRISPR-associated protein Cse1/CasA</fullName>
    </submittedName>
</protein>
<evidence type="ECO:0000313" key="2">
    <source>
        <dbReference type="Proteomes" id="UP000225433"/>
    </source>
</evidence>
<sequence length="49" mass="5409">MYWAMPRRICLEIDDKPATCQLTGQPTSLFLVIALKTMATITLALGNTP</sequence>
<dbReference type="Proteomes" id="UP000225433">
    <property type="component" value="Unassembled WGS sequence"/>
</dbReference>
<reference evidence="1 2" key="1">
    <citation type="journal article" date="2017" name="Nat. Microbiol.">
        <title>Natural product diversity associated with the nematode symbionts Photorhabdus and Xenorhabdus.</title>
        <authorList>
            <person name="Tobias N.J."/>
            <person name="Wolff H."/>
            <person name="Djahanschiri B."/>
            <person name="Grundmann F."/>
            <person name="Kronenwerth M."/>
            <person name="Shi Y.M."/>
            <person name="Simonyi S."/>
            <person name="Grun P."/>
            <person name="Shapiro-Ilan D."/>
            <person name="Pidot S.J."/>
            <person name="Stinear T.P."/>
            <person name="Ebersberger I."/>
            <person name="Bode H.B."/>
        </authorList>
    </citation>
    <scope>NUCLEOTIDE SEQUENCE [LARGE SCALE GENOMIC DNA]</scope>
    <source>
        <strain evidence="1 2">DSM 17903</strain>
    </source>
</reference>
<dbReference type="AlphaFoldDB" id="A0A2G0QDP5"/>
<evidence type="ECO:0000313" key="1">
    <source>
        <dbReference type="EMBL" id="PHM57338.1"/>
    </source>
</evidence>
<accession>A0A2G0QDP5</accession>
<gene>
    <name evidence="1" type="ORF">Xhom_00304</name>
</gene>
<dbReference type="EMBL" id="NJAI01000001">
    <property type="protein sequence ID" value="PHM57338.1"/>
    <property type="molecule type" value="Genomic_DNA"/>
</dbReference>